<dbReference type="InterPro" id="IPR007219">
    <property type="entry name" value="XnlR_reg_dom"/>
</dbReference>
<evidence type="ECO:0000256" key="1">
    <source>
        <dbReference type="ARBA" id="ARBA00023242"/>
    </source>
</evidence>
<feature type="compositionally biased region" description="Polar residues" evidence="2">
    <location>
        <begin position="483"/>
        <end position="503"/>
    </location>
</feature>
<reference evidence="4" key="1">
    <citation type="submission" date="2022-07" db="EMBL/GenBank/DDBJ databases">
        <title>Genome Sequence of Agrocybe chaxingu.</title>
        <authorList>
            <person name="Buettner E."/>
        </authorList>
    </citation>
    <scope>NUCLEOTIDE SEQUENCE</scope>
    <source>
        <strain evidence="4">MP-N11</strain>
    </source>
</reference>
<protein>
    <recommendedName>
        <fullName evidence="3">Xylanolytic transcriptional activator regulatory domain-containing protein</fullName>
    </recommendedName>
</protein>
<dbReference type="PANTHER" id="PTHR46910:SF38">
    <property type="entry name" value="ZN(2)-C6 FUNGAL-TYPE DOMAIN-CONTAINING PROTEIN"/>
    <property type="match status" value="1"/>
</dbReference>
<dbReference type="EMBL" id="JANKHO010000429">
    <property type="protein sequence ID" value="KAJ3510033.1"/>
    <property type="molecule type" value="Genomic_DNA"/>
</dbReference>
<evidence type="ECO:0000313" key="4">
    <source>
        <dbReference type="EMBL" id="KAJ3510033.1"/>
    </source>
</evidence>
<dbReference type="GO" id="GO:0008270">
    <property type="term" value="F:zinc ion binding"/>
    <property type="evidence" value="ECO:0007669"/>
    <property type="project" value="InterPro"/>
</dbReference>
<feature type="domain" description="Xylanolytic transcriptional activator regulatory" evidence="3">
    <location>
        <begin position="182"/>
        <end position="253"/>
    </location>
</feature>
<organism evidence="4 5">
    <name type="scientific">Agrocybe chaxingu</name>
    <dbReference type="NCBI Taxonomy" id="84603"/>
    <lineage>
        <taxon>Eukaryota</taxon>
        <taxon>Fungi</taxon>
        <taxon>Dikarya</taxon>
        <taxon>Basidiomycota</taxon>
        <taxon>Agaricomycotina</taxon>
        <taxon>Agaricomycetes</taxon>
        <taxon>Agaricomycetidae</taxon>
        <taxon>Agaricales</taxon>
        <taxon>Agaricineae</taxon>
        <taxon>Strophariaceae</taxon>
        <taxon>Agrocybe</taxon>
    </lineage>
</organism>
<dbReference type="Proteomes" id="UP001148786">
    <property type="component" value="Unassembled WGS sequence"/>
</dbReference>
<dbReference type="Pfam" id="PF04082">
    <property type="entry name" value="Fungal_trans"/>
    <property type="match status" value="1"/>
</dbReference>
<dbReference type="SMART" id="SM00906">
    <property type="entry name" value="Fungal_trans"/>
    <property type="match status" value="1"/>
</dbReference>
<dbReference type="InterPro" id="IPR050987">
    <property type="entry name" value="AtrR-like"/>
</dbReference>
<proteinExistence type="predicted"/>
<keyword evidence="5" id="KW-1185">Reference proteome</keyword>
<dbReference type="AlphaFoldDB" id="A0A9W8MXN3"/>
<comment type="caution">
    <text evidence="4">The sequence shown here is derived from an EMBL/GenBank/DDBJ whole genome shotgun (WGS) entry which is preliminary data.</text>
</comment>
<dbReference type="PANTHER" id="PTHR46910">
    <property type="entry name" value="TRANSCRIPTION FACTOR PDR1"/>
    <property type="match status" value="1"/>
</dbReference>
<dbReference type="GO" id="GO:0003700">
    <property type="term" value="F:DNA-binding transcription factor activity"/>
    <property type="evidence" value="ECO:0007669"/>
    <property type="project" value="InterPro"/>
</dbReference>
<evidence type="ECO:0000313" key="5">
    <source>
        <dbReference type="Proteomes" id="UP001148786"/>
    </source>
</evidence>
<accession>A0A9W8MXN3</accession>
<name>A0A9W8MXN3_9AGAR</name>
<keyword evidence="1" id="KW-0539">Nucleus</keyword>
<dbReference type="OrthoDB" id="4456959at2759"/>
<feature type="region of interest" description="Disordered" evidence="2">
    <location>
        <begin position="479"/>
        <end position="513"/>
    </location>
</feature>
<sequence>MNPETDRFFGMSSGEVLAHIAFQMKYNYTQHPQQLVLCHKRKEFWTRLPWERTLEPSNSARYTFPEADLAASLVELYFDNVNLYLPLLHAPSFRRSVLGGLQYNDDDFAAVYLLVCAVGSKFSTDSRVLLPGFDSYHSAGWKWFCETQAFKARYPIQPCLYDLQFYCLSIIFLQCSSAPQPVWAMIGIAFRLAQEVGAHRRKTRPNTVEGELWKRAFWTLLSLDRTISVALGRPCAIQEEDYDLDIPIDCDDEYWEDPDPLKRFKQPPNKPSLISAFILHLKLTQIMAYCMRGIYSLGKMNVQLCLKDQQWKSRIVAELDSSLNKWLDSVPEHLRWDLNREQDKFFSLSGMLYVTYYHIRILIHLPFIPLPNRPSSLPFPSLAICTNAARAGCHVAYTCLEKNVMPPLPNVQIATYVYAVVLLFDMWGRRRPGIPPERNDDMEDIYRCLHIFKAAEARWHHAGKVRDILSGLAFVDPPAQGDEASSSTNTLLSIHPTRSQDPNGDTVPSVSVAQSSVGGGLSAQVYSPLESSLQQQQAQQLYPDLRQSLLTSPISSDTPLVAVQELGSDYFSSFSFWSLFQASLVPLDPATSNRSSVTTFAPCTSLADEVAMGEFGPPVEEDMNTLSLNAGQFPEDQRKQETSISRL</sequence>
<dbReference type="GO" id="GO:0003677">
    <property type="term" value="F:DNA binding"/>
    <property type="evidence" value="ECO:0007669"/>
    <property type="project" value="InterPro"/>
</dbReference>
<evidence type="ECO:0000256" key="2">
    <source>
        <dbReference type="SAM" id="MobiDB-lite"/>
    </source>
</evidence>
<dbReference type="GO" id="GO:0006351">
    <property type="term" value="P:DNA-templated transcription"/>
    <property type="evidence" value="ECO:0007669"/>
    <property type="project" value="InterPro"/>
</dbReference>
<gene>
    <name evidence="4" type="ORF">NLJ89_g4902</name>
</gene>
<evidence type="ECO:0000259" key="3">
    <source>
        <dbReference type="SMART" id="SM00906"/>
    </source>
</evidence>
<dbReference type="CDD" id="cd12148">
    <property type="entry name" value="fungal_TF_MHR"/>
    <property type="match status" value="1"/>
</dbReference>